<proteinExistence type="predicted"/>
<organism evidence="1 2">
    <name type="scientific">Burkholderia territorii</name>
    <dbReference type="NCBI Taxonomy" id="1503055"/>
    <lineage>
        <taxon>Bacteria</taxon>
        <taxon>Pseudomonadati</taxon>
        <taxon>Pseudomonadota</taxon>
        <taxon>Betaproteobacteria</taxon>
        <taxon>Burkholderiales</taxon>
        <taxon>Burkholderiaceae</taxon>
        <taxon>Burkholderia</taxon>
        <taxon>Burkholderia cepacia complex</taxon>
    </lineage>
</organism>
<dbReference type="Proteomes" id="UP000068016">
    <property type="component" value="Unassembled WGS sequence"/>
</dbReference>
<sequence>MSASRPQYAHACQWAAFSGKGDGLGAVLSAPFRAVQNAPDTASNWWSDERLCDIVGASAAIRIASNPRMLPIFLRNRADMTLAESRTGRCVAGSMAQALDGSDG</sequence>
<reference evidence="1 2" key="1">
    <citation type="submission" date="2015-11" db="EMBL/GenBank/DDBJ databases">
        <title>Expanding the genomic diversity of Burkholderia species for the development of highly accurate diagnostics.</title>
        <authorList>
            <person name="Sahl J."/>
            <person name="Keim P."/>
            <person name="Wagner D."/>
        </authorList>
    </citation>
    <scope>NUCLEOTIDE SEQUENCE [LARGE SCALE GENOMIC DNA]</scope>
    <source>
        <strain evidence="1 2">MSMB793WGS</strain>
    </source>
</reference>
<comment type="caution">
    <text evidence="1">The sequence shown here is derived from an EMBL/GenBank/DDBJ whole genome shotgun (WGS) entry which is preliminary data.</text>
</comment>
<dbReference type="EMBL" id="LPLZ01000069">
    <property type="protein sequence ID" value="KWN07802.1"/>
    <property type="molecule type" value="Genomic_DNA"/>
</dbReference>
<gene>
    <name evidence="1" type="ORF">WT83_24785</name>
</gene>
<evidence type="ECO:0000313" key="1">
    <source>
        <dbReference type="EMBL" id="KWN07802.1"/>
    </source>
</evidence>
<name>A0A125K4N3_9BURK</name>
<accession>A0A125K4N3</accession>
<evidence type="ECO:0000313" key="2">
    <source>
        <dbReference type="Proteomes" id="UP000068016"/>
    </source>
</evidence>
<protein>
    <submittedName>
        <fullName evidence="1">Uncharacterized protein</fullName>
    </submittedName>
</protein>
<dbReference type="AlphaFoldDB" id="A0A125K4N3"/>